<dbReference type="Proteomes" id="UP000492821">
    <property type="component" value="Unassembled WGS sequence"/>
</dbReference>
<organism evidence="1 2">
    <name type="scientific">Panagrellus redivivus</name>
    <name type="common">Microworm</name>
    <dbReference type="NCBI Taxonomy" id="6233"/>
    <lineage>
        <taxon>Eukaryota</taxon>
        <taxon>Metazoa</taxon>
        <taxon>Ecdysozoa</taxon>
        <taxon>Nematoda</taxon>
        <taxon>Chromadorea</taxon>
        <taxon>Rhabditida</taxon>
        <taxon>Tylenchina</taxon>
        <taxon>Panagrolaimomorpha</taxon>
        <taxon>Panagrolaimoidea</taxon>
        <taxon>Panagrolaimidae</taxon>
        <taxon>Panagrellus</taxon>
    </lineage>
</organism>
<dbReference type="WBParaSite" id="Pan_g23083.t1">
    <property type="protein sequence ID" value="Pan_g23083.t1"/>
    <property type="gene ID" value="Pan_g23083"/>
</dbReference>
<reference evidence="1" key="1">
    <citation type="journal article" date="2013" name="Genetics">
        <title>The draft genome and transcriptome of Panagrellus redivivus are shaped by the harsh demands of a free-living lifestyle.</title>
        <authorList>
            <person name="Srinivasan J."/>
            <person name="Dillman A.R."/>
            <person name="Macchietto M.G."/>
            <person name="Heikkinen L."/>
            <person name="Lakso M."/>
            <person name="Fracchia K.M."/>
            <person name="Antoshechkin I."/>
            <person name="Mortazavi A."/>
            <person name="Wong G."/>
            <person name="Sternberg P.W."/>
        </authorList>
    </citation>
    <scope>NUCLEOTIDE SEQUENCE [LARGE SCALE GENOMIC DNA]</scope>
    <source>
        <strain evidence="1">MT8872</strain>
    </source>
</reference>
<dbReference type="AlphaFoldDB" id="A0A7E4VNH8"/>
<reference evidence="2" key="2">
    <citation type="submission" date="2020-10" db="UniProtKB">
        <authorList>
            <consortium name="WormBaseParasite"/>
        </authorList>
    </citation>
    <scope>IDENTIFICATION</scope>
</reference>
<name>A0A7E4VNH8_PANRE</name>
<keyword evidence="1" id="KW-1185">Reference proteome</keyword>
<proteinExistence type="predicted"/>
<evidence type="ECO:0000313" key="2">
    <source>
        <dbReference type="WBParaSite" id="Pan_g23083.t1"/>
    </source>
</evidence>
<protein>
    <submittedName>
        <fullName evidence="2">Amidohydro-rel domain-containing protein</fullName>
    </submittedName>
</protein>
<accession>A0A7E4VNH8</accession>
<evidence type="ECO:0000313" key="1">
    <source>
        <dbReference type="Proteomes" id="UP000492821"/>
    </source>
</evidence>
<sequence>MPYPLLKLPYGLRCRLRELSTPMEAYSLQIAVGHQLDGLKPIQRVLKAEQVHIFADGVYVKDYTPQMKSWKV</sequence>